<keyword evidence="3" id="KW-0808">Transferase</keyword>
<sequence>MKQIKSLLSILITSADVNAYSNFEDKKKCILLHLFSYYFLILMIGFIIYNGVTGDFSFLIANSLALSVGGFLYYLYKEKQMLHFVTTFFVVVIMMLTTFFIQTGGINKTGLYFAILIPLPSILLVGKRNGLFFLVVFTLLNLLGFIIFQNEDWYPHYTVAKAGRLGIVFFLITVMAYSNEFVFEFLYTRIKKLSDSLIYSQQSYKNLAVNKEHFVSLISNNLSDHIGSFAGIANLLNDEYDHLTDDQKRELIRSLANFSEQNFRLMRDLVKWSTSQTGTISYDPQPLKLEKIYRDVVDLFNPLIEEKKLSFFLKMKSNSEIYADADMTGAILRILVSNAIKFSKKRGEVRISAEEEGDQMRITVSDTGVGMSEENLFRVNSEVAFSTPGTLDEPGSGIGLILAKEFLQKNRGTFRAESTLGVGSSVSFTLPLVE</sequence>
<dbReference type="Pfam" id="PF02518">
    <property type="entry name" value="HATPase_c"/>
    <property type="match status" value="1"/>
</dbReference>
<evidence type="ECO:0000256" key="8">
    <source>
        <dbReference type="SAM" id="Phobius"/>
    </source>
</evidence>
<keyword evidence="8" id="KW-0472">Membrane</keyword>
<evidence type="ECO:0000256" key="6">
    <source>
        <dbReference type="ARBA" id="ARBA00022840"/>
    </source>
</evidence>
<evidence type="ECO:0000256" key="7">
    <source>
        <dbReference type="ARBA" id="ARBA00023012"/>
    </source>
</evidence>
<keyword evidence="11" id="KW-1185">Reference proteome</keyword>
<feature type="transmembrane region" description="Helical" evidence="8">
    <location>
        <begin position="56"/>
        <end position="75"/>
    </location>
</feature>
<protein>
    <recommendedName>
        <fullName evidence="2">histidine kinase</fullName>
        <ecNumber evidence="2">2.7.13.3</ecNumber>
    </recommendedName>
</protein>
<dbReference type="PROSITE" id="PS50109">
    <property type="entry name" value="HIS_KIN"/>
    <property type="match status" value="1"/>
</dbReference>
<accession>A0A419VW95</accession>
<keyword evidence="8" id="KW-1133">Transmembrane helix</keyword>
<feature type="transmembrane region" description="Helical" evidence="8">
    <location>
        <begin position="131"/>
        <end position="148"/>
    </location>
</feature>
<evidence type="ECO:0000256" key="5">
    <source>
        <dbReference type="ARBA" id="ARBA00022777"/>
    </source>
</evidence>
<dbReference type="InterPro" id="IPR004358">
    <property type="entry name" value="Sig_transdc_His_kin-like_C"/>
</dbReference>
<dbReference type="PANTHER" id="PTHR42878:SF7">
    <property type="entry name" value="SENSOR HISTIDINE KINASE GLRK"/>
    <property type="match status" value="1"/>
</dbReference>
<dbReference type="SUPFAM" id="SSF55874">
    <property type="entry name" value="ATPase domain of HSP90 chaperone/DNA topoisomerase II/histidine kinase"/>
    <property type="match status" value="1"/>
</dbReference>
<keyword evidence="8" id="KW-0812">Transmembrane</keyword>
<dbReference type="GO" id="GO:0007234">
    <property type="term" value="P:osmosensory signaling via phosphorelay pathway"/>
    <property type="evidence" value="ECO:0007669"/>
    <property type="project" value="TreeGrafter"/>
</dbReference>
<keyword evidence="7" id="KW-0902">Two-component regulatory system</keyword>
<evidence type="ECO:0000313" key="11">
    <source>
        <dbReference type="Proteomes" id="UP000283387"/>
    </source>
</evidence>
<evidence type="ECO:0000256" key="3">
    <source>
        <dbReference type="ARBA" id="ARBA00022679"/>
    </source>
</evidence>
<proteinExistence type="predicted"/>
<feature type="transmembrane region" description="Helical" evidence="8">
    <location>
        <begin position="109"/>
        <end position="126"/>
    </location>
</feature>
<comment type="catalytic activity">
    <reaction evidence="1">
        <text>ATP + protein L-histidine = ADP + protein N-phospho-L-histidine.</text>
        <dbReference type="EC" id="2.7.13.3"/>
    </reaction>
</comment>
<reference evidence="10 11" key="1">
    <citation type="submission" date="2018-09" db="EMBL/GenBank/DDBJ databases">
        <title>Genomic Encyclopedia of Archaeal and Bacterial Type Strains, Phase II (KMG-II): from individual species to whole genera.</title>
        <authorList>
            <person name="Goeker M."/>
        </authorList>
    </citation>
    <scope>NUCLEOTIDE SEQUENCE [LARGE SCALE GENOMIC DNA]</scope>
    <source>
        <strain evidence="10 11">DSM 27148</strain>
    </source>
</reference>
<dbReference type="GO" id="GO:0000156">
    <property type="term" value="F:phosphorelay response regulator activity"/>
    <property type="evidence" value="ECO:0007669"/>
    <property type="project" value="TreeGrafter"/>
</dbReference>
<dbReference type="GO" id="GO:0005524">
    <property type="term" value="F:ATP binding"/>
    <property type="evidence" value="ECO:0007669"/>
    <property type="project" value="UniProtKB-KW"/>
</dbReference>
<dbReference type="AlphaFoldDB" id="A0A419VW95"/>
<name>A0A419VW95_9BACT</name>
<feature type="transmembrane region" description="Helical" evidence="8">
    <location>
        <begin position="82"/>
        <end position="103"/>
    </location>
</feature>
<dbReference type="Proteomes" id="UP000283387">
    <property type="component" value="Unassembled WGS sequence"/>
</dbReference>
<evidence type="ECO:0000256" key="2">
    <source>
        <dbReference type="ARBA" id="ARBA00012438"/>
    </source>
</evidence>
<keyword evidence="6" id="KW-0067">ATP-binding</keyword>
<dbReference type="InterPro" id="IPR036890">
    <property type="entry name" value="HATPase_C_sf"/>
</dbReference>
<dbReference type="InterPro" id="IPR050351">
    <property type="entry name" value="BphY/WalK/GraS-like"/>
</dbReference>
<evidence type="ECO:0000256" key="4">
    <source>
        <dbReference type="ARBA" id="ARBA00022741"/>
    </source>
</evidence>
<evidence type="ECO:0000256" key="1">
    <source>
        <dbReference type="ARBA" id="ARBA00000085"/>
    </source>
</evidence>
<dbReference type="GO" id="GO:0004673">
    <property type="term" value="F:protein histidine kinase activity"/>
    <property type="evidence" value="ECO:0007669"/>
    <property type="project" value="UniProtKB-EC"/>
</dbReference>
<organism evidence="10 11">
    <name type="scientific">Mangrovibacterium diazotrophicum</name>
    <dbReference type="NCBI Taxonomy" id="1261403"/>
    <lineage>
        <taxon>Bacteria</taxon>
        <taxon>Pseudomonadati</taxon>
        <taxon>Bacteroidota</taxon>
        <taxon>Bacteroidia</taxon>
        <taxon>Marinilabiliales</taxon>
        <taxon>Prolixibacteraceae</taxon>
        <taxon>Mangrovibacterium</taxon>
    </lineage>
</organism>
<gene>
    <name evidence="10" type="ORF">BC643_4132</name>
</gene>
<dbReference type="InterPro" id="IPR005467">
    <property type="entry name" value="His_kinase_dom"/>
</dbReference>
<dbReference type="PRINTS" id="PR00344">
    <property type="entry name" value="BCTRLSENSOR"/>
</dbReference>
<feature type="domain" description="Histidine kinase" evidence="9">
    <location>
        <begin position="217"/>
        <end position="434"/>
    </location>
</feature>
<dbReference type="GO" id="GO:0030295">
    <property type="term" value="F:protein kinase activator activity"/>
    <property type="evidence" value="ECO:0007669"/>
    <property type="project" value="TreeGrafter"/>
</dbReference>
<comment type="caution">
    <text evidence="10">The sequence shown here is derived from an EMBL/GenBank/DDBJ whole genome shotgun (WGS) entry which is preliminary data.</text>
</comment>
<dbReference type="EC" id="2.7.13.3" evidence="2"/>
<dbReference type="InterPro" id="IPR003594">
    <property type="entry name" value="HATPase_dom"/>
</dbReference>
<dbReference type="EMBL" id="RAPN01000004">
    <property type="protein sequence ID" value="RKD86439.1"/>
    <property type="molecule type" value="Genomic_DNA"/>
</dbReference>
<keyword evidence="4" id="KW-0547">Nucleotide-binding</keyword>
<dbReference type="PANTHER" id="PTHR42878">
    <property type="entry name" value="TWO-COMPONENT HISTIDINE KINASE"/>
    <property type="match status" value="1"/>
</dbReference>
<dbReference type="Gene3D" id="3.30.565.10">
    <property type="entry name" value="Histidine kinase-like ATPase, C-terminal domain"/>
    <property type="match status" value="1"/>
</dbReference>
<feature type="transmembrane region" description="Helical" evidence="8">
    <location>
        <begin position="30"/>
        <end position="50"/>
    </location>
</feature>
<dbReference type="SMART" id="SM00387">
    <property type="entry name" value="HATPase_c"/>
    <property type="match status" value="1"/>
</dbReference>
<feature type="transmembrane region" description="Helical" evidence="8">
    <location>
        <begin position="168"/>
        <end position="187"/>
    </location>
</feature>
<keyword evidence="5 10" id="KW-0418">Kinase</keyword>
<evidence type="ECO:0000259" key="9">
    <source>
        <dbReference type="PROSITE" id="PS50109"/>
    </source>
</evidence>
<evidence type="ECO:0000313" key="10">
    <source>
        <dbReference type="EMBL" id="RKD86439.1"/>
    </source>
</evidence>